<sequence>MLAGAAAAAWPARAEPALPACTPASAGFSAERLRRLDTFLDADTRASARGPGHLGAVVLLAREGCVLHHRAHGHRDLARREAMPVDAIFRIYSMTKPIASVAVLMLMEEGGLTLDDAVARHLPEFAALHLREGGAPRRPLTLRHLLTHTSGIETDGSGPDPQAAADLAELARRVAAVPLAVEPGSRFRYDGINTEVLCRVVEVVSGQPFARFLQQRLFDPLGMADTGFAVAAAKRRRIADITSVSDDGRLVLADARSADDPGAPLRDYDSGAGGLYSTAGDYLRFAQMLLDEGWWRGRRLLSPRTVALMRMNQVAHLDVGNGLGPGEGFGLGVSMLLDPAKRGRLGSEGSFGWPGAATTYFTVDPRERLVALLLMQHVPRGLAADPPRPTTAFHNLVYQALET</sequence>
<dbReference type="InterPro" id="IPR050789">
    <property type="entry name" value="Diverse_Enzym_Activities"/>
</dbReference>
<dbReference type="InterPro" id="IPR001466">
    <property type="entry name" value="Beta-lactam-related"/>
</dbReference>
<evidence type="ECO:0000259" key="1">
    <source>
        <dbReference type="Pfam" id="PF00144"/>
    </source>
</evidence>
<dbReference type="Gene3D" id="3.40.710.10">
    <property type="entry name" value="DD-peptidase/beta-lactamase superfamily"/>
    <property type="match status" value="1"/>
</dbReference>
<accession>A0ABU1YVT8</accession>
<dbReference type="RefSeq" id="WP_310272878.1">
    <property type="nucleotide sequence ID" value="NZ_JAVDXU010000007.1"/>
</dbReference>
<dbReference type="SUPFAM" id="SSF56601">
    <property type="entry name" value="beta-lactamase/transpeptidase-like"/>
    <property type="match status" value="1"/>
</dbReference>
<proteinExistence type="predicted"/>
<comment type="caution">
    <text evidence="2">The sequence shown here is derived from an EMBL/GenBank/DDBJ whole genome shotgun (WGS) entry which is preliminary data.</text>
</comment>
<name>A0ABU1YVT8_ROSSA</name>
<evidence type="ECO:0000313" key="3">
    <source>
        <dbReference type="Proteomes" id="UP001180453"/>
    </source>
</evidence>
<reference evidence="2 3" key="1">
    <citation type="submission" date="2023-07" db="EMBL/GenBank/DDBJ databases">
        <title>Sorghum-associated microbial communities from plants grown in Nebraska, USA.</title>
        <authorList>
            <person name="Schachtman D."/>
        </authorList>
    </citation>
    <scope>NUCLEOTIDE SEQUENCE [LARGE SCALE GENOMIC DNA]</scope>
    <source>
        <strain evidence="2 3">BE314</strain>
    </source>
</reference>
<feature type="domain" description="Beta-lactamase-related" evidence="1">
    <location>
        <begin position="52"/>
        <end position="380"/>
    </location>
</feature>
<dbReference type="InterPro" id="IPR012338">
    <property type="entry name" value="Beta-lactam/transpept-like"/>
</dbReference>
<dbReference type="Pfam" id="PF00144">
    <property type="entry name" value="Beta-lactamase"/>
    <property type="match status" value="1"/>
</dbReference>
<organism evidence="2 3">
    <name type="scientific">Roseateles saccharophilus</name>
    <name type="common">Pseudomonas saccharophila</name>
    <dbReference type="NCBI Taxonomy" id="304"/>
    <lineage>
        <taxon>Bacteria</taxon>
        <taxon>Pseudomonadati</taxon>
        <taxon>Pseudomonadota</taxon>
        <taxon>Betaproteobacteria</taxon>
        <taxon>Burkholderiales</taxon>
        <taxon>Sphaerotilaceae</taxon>
        <taxon>Roseateles</taxon>
    </lineage>
</organism>
<evidence type="ECO:0000313" key="2">
    <source>
        <dbReference type="EMBL" id="MDR7272984.1"/>
    </source>
</evidence>
<dbReference type="Proteomes" id="UP001180453">
    <property type="component" value="Unassembled WGS sequence"/>
</dbReference>
<protein>
    <submittedName>
        <fullName evidence="2">CubicO group peptidase (Beta-lactamase class C family)</fullName>
    </submittedName>
</protein>
<gene>
    <name evidence="2" type="ORF">J2X20_005669</name>
</gene>
<dbReference type="EMBL" id="JAVDXU010000007">
    <property type="protein sequence ID" value="MDR7272984.1"/>
    <property type="molecule type" value="Genomic_DNA"/>
</dbReference>
<dbReference type="PANTHER" id="PTHR43283:SF3">
    <property type="entry name" value="BETA-LACTAMASE FAMILY PROTEIN (AFU_ORTHOLOGUE AFUA_5G07500)"/>
    <property type="match status" value="1"/>
</dbReference>
<dbReference type="PANTHER" id="PTHR43283">
    <property type="entry name" value="BETA-LACTAMASE-RELATED"/>
    <property type="match status" value="1"/>
</dbReference>
<keyword evidence="3" id="KW-1185">Reference proteome</keyword>